<dbReference type="HAMAP" id="MF_01973">
    <property type="entry name" value="lon_bact"/>
    <property type="match status" value="1"/>
</dbReference>
<keyword evidence="5 10" id="KW-0378">Hydrolase</keyword>
<comment type="subunit">
    <text evidence="10 11">Homohexamer. Organized in a ring with a central cavity.</text>
</comment>
<dbReference type="Pfam" id="PF05362">
    <property type="entry name" value="Lon_C"/>
    <property type="match status" value="1"/>
</dbReference>
<evidence type="ECO:0000256" key="7">
    <source>
        <dbReference type="ARBA" id="ARBA00022840"/>
    </source>
</evidence>
<proteinExistence type="evidence at transcript level"/>
<dbReference type="PROSITE" id="PS01046">
    <property type="entry name" value="LON_SER"/>
    <property type="match status" value="1"/>
</dbReference>
<dbReference type="Gene3D" id="3.40.50.300">
    <property type="entry name" value="P-loop containing nucleotide triphosphate hydrolases"/>
    <property type="match status" value="1"/>
</dbReference>
<dbReference type="Gene3D" id="1.20.58.1480">
    <property type="match status" value="1"/>
</dbReference>
<dbReference type="EC" id="3.4.21.53" evidence="10 11"/>
<evidence type="ECO:0000256" key="9">
    <source>
        <dbReference type="ARBA" id="ARBA00050665"/>
    </source>
</evidence>
<dbReference type="Pfam" id="PF22667">
    <property type="entry name" value="Lon_lid"/>
    <property type="match status" value="1"/>
</dbReference>
<dbReference type="GO" id="GO:0005737">
    <property type="term" value="C:cytoplasm"/>
    <property type="evidence" value="ECO:0007669"/>
    <property type="project" value="UniProtKB-SubCell"/>
</dbReference>
<dbReference type="EnsemblBacteria" id="ABD43373">
    <property type="protein sequence ID" value="ABD43373"/>
    <property type="gene ID" value="APH_0968"/>
</dbReference>
<evidence type="ECO:0000313" key="18">
    <source>
        <dbReference type="EMBL" id="ABD43373.1"/>
    </source>
</evidence>
<dbReference type="Pfam" id="PF00004">
    <property type="entry name" value="AAA"/>
    <property type="match status" value="1"/>
</dbReference>
<dbReference type="InterPro" id="IPR008269">
    <property type="entry name" value="Lon_proteolytic"/>
</dbReference>
<evidence type="ECO:0000256" key="8">
    <source>
        <dbReference type="ARBA" id="ARBA00023016"/>
    </source>
</evidence>
<dbReference type="InterPro" id="IPR027417">
    <property type="entry name" value="P-loop_NTPase"/>
</dbReference>
<dbReference type="Gene3D" id="2.30.130.40">
    <property type="entry name" value="LON domain-like"/>
    <property type="match status" value="1"/>
</dbReference>
<dbReference type="GeneID" id="92748086"/>
<dbReference type="HOGENOM" id="CLU_004109_4_3_5"/>
<dbReference type="InterPro" id="IPR003111">
    <property type="entry name" value="Lon_prtase_N"/>
</dbReference>
<dbReference type="GO" id="GO:0016887">
    <property type="term" value="F:ATP hydrolysis activity"/>
    <property type="evidence" value="ECO:0007669"/>
    <property type="project" value="UniProtKB-UniRule"/>
</dbReference>
<feature type="domain" description="Lon N-terminal" evidence="17">
    <location>
        <begin position="9"/>
        <end position="205"/>
    </location>
</feature>
<dbReference type="SUPFAM" id="SSF54211">
    <property type="entry name" value="Ribosomal protein S5 domain 2-like"/>
    <property type="match status" value="1"/>
</dbReference>
<dbReference type="Gene3D" id="1.10.8.60">
    <property type="match status" value="1"/>
</dbReference>
<evidence type="ECO:0000259" key="16">
    <source>
        <dbReference type="PROSITE" id="PS51786"/>
    </source>
</evidence>
<name>Q2GJB6_ANAPZ</name>
<dbReference type="MEROPS" id="S16.001"/>
<dbReference type="InterPro" id="IPR014721">
    <property type="entry name" value="Ribsml_uS5_D2-typ_fold_subgr"/>
</dbReference>
<dbReference type="KEGG" id="aph:APH_0968"/>
<dbReference type="InterPro" id="IPR008268">
    <property type="entry name" value="Peptidase_S16_AS"/>
</dbReference>
<dbReference type="Gene3D" id="3.30.230.10">
    <property type="match status" value="1"/>
</dbReference>
<keyword evidence="2 10" id="KW-0963">Cytoplasm</keyword>
<dbReference type="RefSeq" id="WP_011451048.1">
    <property type="nucleotide sequence ID" value="NC_007797.1"/>
</dbReference>
<dbReference type="NCBIfam" id="TIGR00763">
    <property type="entry name" value="lon"/>
    <property type="match status" value="1"/>
</dbReference>
<comment type="similarity">
    <text evidence="10 11 14 15">Belongs to the peptidase S16 family.</text>
</comment>
<comment type="induction">
    <text evidence="10">By heat shock.</text>
</comment>
<dbReference type="Proteomes" id="UP000001943">
    <property type="component" value="Chromosome"/>
</dbReference>
<evidence type="ECO:0000259" key="17">
    <source>
        <dbReference type="PROSITE" id="PS51787"/>
    </source>
</evidence>
<dbReference type="CDD" id="cd19500">
    <property type="entry name" value="RecA-like_Lon"/>
    <property type="match status" value="1"/>
</dbReference>
<dbReference type="GO" id="GO:0004176">
    <property type="term" value="F:ATP-dependent peptidase activity"/>
    <property type="evidence" value="ECO:0007669"/>
    <property type="project" value="UniProtKB-UniRule"/>
</dbReference>
<sequence length="802" mass="88840">MEEGKVVLLPVLMLRDTVVFPRVVVPLSVGRGKSVNALEYTAKTEGCKILLLTQIDGSVDNPGNDDLYTVGVVADVVQLLRLPDGVLKVLIKGESRAKVLNLVDEGDFLSASVEIIEDDEDVEIDSRVEALRRSVLREFDVWNKLSKKMQPEVVASTYEIKKLGHLSDVVASHLAVSIEDKQKVIEEFCVVKRLDLVFGMIKLEIGVLNAQKKIDDRVRSQVEATHKVYYLNEQLKAIQRELEESDGSCCDSDSASEFEKRINATPLSEEARERALSDLKRYRKMNLMSPEANIISGYMQWLLDLPWGKFKSGKIDMTSSAKILNNNHFGMDKVKERVLEFLAVLKRVKKPKGSVLCFVGPPGVGKTSLAKSIAEATGREFVRVSLGGVHDESEIRGHRRTYVGAMPGKIIKQMKRAKTCNPLFLLDEIDKVGSDYRGDPVAALLEVLDPEHNKHFVDNYLEVEFDLSNVMFVATANNLNFQKPLLDRMEIIQLSGYTEEEKLQIAKVHLIPGLRKEHGLREKEWDISAEAICDLIRFYTRESGVRGLRRELSSLMRGAVKEILTNKDVKSVFVTPENVDKYVGVRKYDYGIKEKSSMVGVVTGLAYTETGGDLLTIESVMMPGRGGIKCTGKLGEVMQESVKAAYSYVRSRCFEFGIKSKDFQSKDIHVHVPEGAIPKDGPSAGIAMCISIVSLMTGIPVKNSVAMTGEVTLRGRVLPIGGLKEKLLAAMRGGVTTVILPIKNKKDFAELPESVKQSLELVLVSSVDEVIACALESPVVPLSEDEVFVNQMSGVGDCSFLN</sequence>
<dbReference type="InterPro" id="IPR003593">
    <property type="entry name" value="AAA+_ATPase"/>
</dbReference>
<dbReference type="InterPro" id="IPR027065">
    <property type="entry name" value="Lon_Prtase"/>
</dbReference>
<evidence type="ECO:0000256" key="6">
    <source>
        <dbReference type="ARBA" id="ARBA00022825"/>
    </source>
</evidence>
<dbReference type="PANTHER" id="PTHR10046">
    <property type="entry name" value="ATP DEPENDENT LON PROTEASE FAMILY MEMBER"/>
    <property type="match status" value="1"/>
</dbReference>
<dbReference type="InterPro" id="IPR003959">
    <property type="entry name" value="ATPase_AAA_core"/>
</dbReference>
<dbReference type="InterPro" id="IPR027543">
    <property type="entry name" value="Lon_bac"/>
</dbReference>
<dbReference type="GO" id="GO:0043565">
    <property type="term" value="F:sequence-specific DNA binding"/>
    <property type="evidence" value="ECO:0007669"/>
    <property type="project" value="UniProtKB-UniRule"/>
</dbReference>
<feature type="domain" description="Lon proteolytic" evidence="16">
    <location>
        <begin position="596"/>
        <end position="777"/>
    </location>
</feature>
<keyword evidence="7 10" id="KW-0067">ATP-binding</keyword>
<evidence type="ECO:0000256" key="3">
    <source>
        <dbReference type="ARBA" id="ARBA00022670"/>
    </source>
</evidence>
<keyword evidence="8 10" id="KW-0346">Stress response</keyword>
<evidence type="ECO:0000256" key="10">
    <source>
        <dbReference type="HAMAP-Rule" id="MF_01973"/>
    </source>
</evidence>
<feature type="binding site" evidence="10 13">
    <location>
        <begin position="360"/>
        <end position="367"/>
    </location>
    <ligand>
        <name>ATP</name>
        <dbReference type="ChEBI" id="CHEBI:30616"/>
    </ligand>
</feature>
<keyword evidence="6 10" id="KW-0720">Serine protease</keyword>
<dbReference type="EMBL" id="CP000235">
    <property type="protein sequence ID" value="ABD43373.1"/>
    <property type="molecule type" value="Genomic_DNA"/>
</dbReference>
<dbReference type="PIRSF" id="PIRSF001174">
    <property type="entry name" value="Lon_proteas"/>
    <property type="match status" value="1"/>
</dbReference>
<dbReference type="PATRIC" id="fig|212042.8.peg.1031"/>
<dbReference type="InterPro" id="IPR054594">
    <property type="entry name" value="Lon_lid"/>
</dbReference>
<evidence type="ECO:0000256" key="15">
    <source>
        <dbReference type="RuleBase" id="RU000591"/>
    </source>
</evidence>
<evidence type="ECO:0000256" key="2">
    <source>
        <dbReference type="ARBA" id="ARBA00022490"/>
    </source>
</evidence>
<dbReference type="Pfam" id="PF02190">
    <property type="entry name" value="LON_substr_bdg"/>
    <property type="match status" value="1"/>
</dbReference>
<dbReference type="SMART" id="SM00464">
    <property type="entry name" value="LON"/>
    <property type="match status" value="1"/>
</dbReference>
<dbReference type="GO" id="GO:0005524">
    <property type="term" value="F:ATP binding"/>
    <property type="evidence" value="ECO:0007669"/>
    <property type="project" value="UniProtKB-UniRule"/>
</dbReference>
<dbReference type="SUPFAM" id="SSF52540">
    <property type="entry name" value="P-loop containing nucleoside triphosphate hydrolases"/>
    <property type="match status" value="1"/>
</dbReference>
<comment type="catalytic activity">
    <reaction evidence="9 10 11 14">
        <text>Hydrolysis of proteins in presence of ATP.</text>
        <dbReference type="EC" id="3.4.21.53"/>
    </reaction>
</comment>
<dbReference type="SUPFAM" id="SSF88697">
    <property type="entry name" value="PUA domain-like"/>
    <property type="match status" value="1"/>
</dbReference>
<dbReference type="eggNOG" id="COG0466">
    <property type="taxonomic scope" value="Bacteria"/>
</dbReference>
<dbReference type="PROSITE" id="PS51786">
    <property type="entry name" value="LON_PROTEOLYTIC"/>
    <property type="match status" value="1"/>
</dbReference>
<dbReference type="NCBIfam" id="NF008053">
    <property type="entry name" value="PRK10787.1"/>
    <property type="match status" value="1"/>
</dbReference>
<evidence type="ECO:0000256" key="5">
    <source>
        <dbReference type="ARBA" id="ARBA00022801"/>
    </source>
</evidence>
<dbReference type="InterPro" id="IPR020568">
    <property type="entry name" value="Ribosomal_Su5_D2-typ_SF"/>
</dbReference>
<feature type="active site" evidence="10 12">
    <location>
        <position position="726"/>
    </location>
</feature>
<dbReference type="InterPro" id="IPR004815">
    <property type="entry name" value="Lon_bac/euk-typ"/>
</dbReference>
<feature type="active site" evidence="10 12">
    <location>
        <position position="683"/>
    </location>
</feature>
<gene>
    <name evidence="10 18" type="primary">lon</name>
    <name evidence="18" type="ordered locus">APH_0968</name>
</gene>
<dbReference type="SMART" id="SM00382">
    <property type="entry name" value="AAA"/>
    <property type="match status" value="1"/>
</dbReference>
<comment type="function">
    <text evidence="10">ATP-dependent serine protease that mediates the selective degradation of mutant and abnormal proteins as well as certain short-lived regulatory proteins. Required for cellular homeostasis and for survival from DNA damage and developmental changes induced by stress. Degrades polypeptides processively to yield small peptide fragments that are 5 to 10 amino acids long. Binds to DNA in a double-stranded, site-specific manner.</text>
</comment>
<evidence type="ECO:0000256" key="4">
    <source>
        <dbReference type="ARBA" id="ARBA00022741"/>
    </source>
</evidence>
<organism evidence="18 19">
    <name type="scientific">Anaplasma phagocytophilum (strain HZ)</name>
    <dbReference type="NCBI Taxonomy" id="212042"/>
    <lineage>
        <taxon>Bacteria</taxon>
        <taxon>Pseudomonadati</taxon>
        <taxon>Pseudomonadota</taxon>
        <taxon>Alphaproteobacteria</taxon>
        <taxon>Rickettsiales</taxon>
        <taxon>Anaplasmataceae</taxon>
        <taxon>Anaplasma</taxon>
        <taxon>phagocytophilum group</taxon>
    </lineage>
</organism>
<evidence type="ECO:0000256" key="14">
    <source>
        <dbReference type="PROSITE-ProRule" id="PRU01122"/>
    </source>
</evidence>
<dbReference type="PRINTS" id="PR00830">
    <property type="entry name" value="ENDOLAPTASE"/>
</dbReference>
<dbReference type="InterPro" id="IPR015947">
    <property type="entry name" value="PUA-like_sf"/>
</dbReference>
<dbReference type="FunFam" id="3.40.50.300:FF:000021">
    <property type="entry name" value="Lon protease homolog"/>
    <property type="match status" value="1"/>
</dbReference>
<keyword evidence="3 10" id="KW-0645">Protease</keyword>
<evidence type="ECO:0000313" key="19">
    <source>
        <dbReference type="Proteomes" id="UP000001943"/>
    </source>
</evidence>
<keyword evidence="4 10" id="KW-0547">Nucleotide-binding</keyword>
<evidence type="ECO:0000256" key="11">
    <source>
        <dbReference type="PIRNR" id="PIRNR001174"/>
    </source>
</evidence>
<evidence type="ECO:0000256" key="12">
    <source>
        <dbReference type="PIRSR" id="PIRSR001174-1"/>
    </source>
</evidence>
<evidence type="ECO:0000256" key="1">
    <source>
        <dbReference type="ARBA" id="ARBA00004496"/>
    </source>
</evidence>
<dbReference type="GO" id="GO:0006515">
    <property type="term" value="P:protein quality control for misfolded or incompletely synthesized proteins"/>
    <property type="evidence" value="ECO:0007669"/>
    <property type="project" value="UniProtKB-UniRule"/>
</dbReference>
<dbReference type="PROSITE" id="PS51787">
    <property type="entry name" value="LON_N"/>
    <property type="match status" value="1"/>
</dbReference>
<dbReference type="InterPro" id="IPR046336">
    <property type="entry name" value="Lon_prtase_N_sf"/>
</dbReference>
<dbReference type="GO" id="GO:0034605">
    <property type="term" value="P:cellular response to heat"/>
    <property type="evidence" value="ECO:0007669"/>
    <property type="project" value="UniProtKB-UniRule"/>
</dbReference>
<protein>
    <recommendedName>
        <fullName evidence="10 11">Lon protease</fullName>
        <ecNumber evidence="10 11">3.4.21.53</ecNumber>
    </recommendedName>
    <alternativeName>
        <fullName evidence="10">ATP-dependent protease La</fullName>
    </alternativeName>
</protein>
<dbReference type="GO" id="GO:0004252">
    <property type="term" value="F:serine-type endopeptidase activity"/>
    <property type="evidence" value="ECO:0007669"/>
    <property type="project" value="UniProtKB-UniRule"/>
</dbReference>
<evidence type="ECO:0000256" key="13">
    <source>
        <dbReference type="PIRSR" id="PIRSR001174-2"/>
    </source>
</evidence>
<dbReference type="AlphaFoldDB" id="Q2GJB6"/>
<accession>Q2GJB6</accession>
<dbReference type="PaxDb" id="212042-APH_0968"/>
<dbReference type="STRING" id="212042.APH_0968"/>
<keyword evidence="19" id="KW-1185">Reference proteome</keyword>
<reference evidence="18 19" key="1">
    <citation type="journal article" date="2006" name="PLoS Genet.">
        <title>Comparative genomics of emerging human ehrlichiosis agents.</title>
        <authorList>
            <person name="Dunning Hotopp J.C."/>
            <person name="Lin M."/>
            <person name="Madupu R."/>
            <person name="Crabtree J."/>
            <person name="Angiuoli S.V."/>
            <person name="Eisen J.A."/>
            <person name="Seshadri R."/>
            <person name="Ren Q."/>
            <person name="Wu M."/>
            <person name="Utterback T.R."/>
            <person name="Smith S."/>
            <person name="Lewis M."/>
            <person name="Khouri H."/>
            <person name="Zhang C."/>
            <person name="Niu H."/>
            <person name="Lin Q."/>
            <person name="Ohashi N."/>
            <person name="Zhi N."/>
            <person name="Nelson W."/>
            <person name="Brinkac L.M."/>
            <person name="Dodson R.J."/>
            <person name="Rosovitz M.J."/>
            <person name="Sundaram J."/>
            <person name="Daugherty S.C."/>
            <person name="Davidsen T."/>
            <person name="Durkin A.S."/>
            <person name="Gwinn M."/>
            <person name="Haft D.H."/>
            <person name="Selengut J.D."/>
            <person name="Sullivan S.A."/>
            <person name="Zafar N."/>
            <person name="Zhou L."/>
            <person name="Benahmed F."/>
            <person name="Forberger H."/>
            <person name="Halpin R."/>
            <person name="Mulligan S."/>
            <person name="Robinson J."/>
            <person name="White O."/>
            <person name="Rikihisa Y."/>
            <person name="Tettelin H."/>
        </authorList>
    </citation>
    <scope>NUCLEOTIDE SEQUENCE [LARGE SCALE GENOMIC DNA]</scope>
    <source>
        <strain evidence="18 19">HZ</strain>
    </source>
</reference>
<comment type="subcellular location">
    <subcellularLocation>
        <location evidence="1 10 11">Cytoplasm</location>
    </subcellularLocation>
</comment>
<dbReference type="Gene3D" id="1.20.5.5270">
    <property type="match status" value="1"/>
</dbReference>